<dbReference type="AlphaFoldDB" id="H1Y5F1"/>
<dbReference type="RefSeq" id="WP_008509952.1">
    <property type="nucleotide sequence ID" value="NZ_CM001403.1"/>
</dbReference>
<proteinExistence type="predicted"/>
<protein>
    <submittedName>
        <fullName evidence="1">Uncharacterized protein</fullName>
    </submittedName>
</protein>
<name>H1Y5F1_9SPHI</name>
<dbReference type="EMBL" id="CM001403">
    <property type="protein sequence ID" value="EHQ28962.1"/>
    <property type="molecule type" value="Genomic_DNA"/>
</dbReference>
<accession>H1Y5F1</accession>
<dbReference type="OrthoDB" id="799321at2"/>
<dbReference type="HOGENOM" id="CLU_2917616_0_0_10"/>
<reference evidence="1" key="1">
    <citation type="submission" date="2011-09" db="EMBL/GenBank/DDBJ databases">
        <title>The permanent draft genome of Mucilaginibacter paludis DSM 18603.</title>
        <authorList>
            <consortium name="US DOE Joint Genome Institute (JGI-PGF)"/>
            <person name="Lucas S."/>
            <person name="Han J."/>
            <person name="Lapidus A."/>
            <person name="Bruce D."/>
            <person name="Goodwin L."/>
            <person name="Pitluck S."/>
            <person name="Peters L."/>
            <person name="Kyrpides N."/>
            <person name="Mavromatis K."/>
            <person name="Ivanova N."/>
            <person name="Mikhailova N."/>
            <person name="Held B."/>
            <person name="Detter J.C."/>
            <person name="Tapia R."/>
            <person name="Han C."/>
            <person name="Land M."/>
            <person name="Hauser L."/>
            <person name="Markowitz V."/>
            <person name="Cheng J.-F."/>
            <person name="Hugenholtz P."/>
            <person name="Woyke T."/>
            <person name="Wu D."/>
            <person name="Tindall B."/>
            <person name="Brambilla E."/>
            <person name="Klenk H.-P."/>
            <person name="Eisen J.A."/>
        </authorList>
    </citation>
    <scope>NUCLEOTIDE SEQUENCE [LARGE SCALE GENOMIC DNA]</scope>
    <source>
        <strain evidence="1">DSM 18603</strain>
    </source>
</reference>
<keyword evidence="2" id="KW-1185">Reference proteome</keyword>
<sequence>MKRSVKLIKGQNLRYIGRPFPGYSSNAPYMTFVDDHNVYEITVMYNHTEMIINRFSVKALS</sequence>
<evidence type="ECO:0000313" key="2">
    <source>
        <dbReference type="Proteomes" id="UP000002774"/>
    </source>
</evidence>
<gene>
    <name evidence="1" type="ORF">Mucpa_4878</name>
</gene>
<dbReference type="Proteomes" id="UP000002774">
    <property type="component" value="Chromosome"/>
</dbReference>
<evidence type="ECO:0000313" key="1">
    <source>
        <dbReference type="EMBL" id="EHQ28962.1"/>
    </source>
</evidence>
<organism evidence="1 2">
    <name type="scientific">Mucilaginibacter paludis DSM 18603</name>
    <dbReference type="NCBI Taxonomy" id="714943"/>
    <lineage>
        <taxon>Bacteria</taxon>
        <taxon>Pseudomonadati</taxon>
        <taxon>Bacteroidota</taxon>
        <taxon>Sphingobacteriia</taxon>
        <taxon>Sphingobacteriales</taxon>
        <taxon>Sphingobacteriaceae</taxon>
        <taxon>Mucilaginibacter</taxon>
    </lineage>
</organism>